<evidence type="ECO:0000256" key="5">
    <source>
        <dbReference type="ARBA" id="ARBA00023014"/>
    </source>
</evidence>
<evidence type="ECO:0000256" key="6">
    <source>
        <dbReference type="PROSITE-ProRule" id="PRU01024"/>
    </source>
</evidence>
<feature type="binding site" evidence="6">
    <location>
        <position position="246"/>
    </location>
    <ligand>
        <name>S-adenosyl-L-methionine</name>
        <dbReference type="ChEBI" id="CHEBI:59789"/>
    </ligand>
</feature>
<dbReference type="GO" id="GO:0008173">
    <property type="term" value="F:RNA methyltransferase activity"/>
    <property type="evidence" value="ECO:0007669"/>
    <property type="project" value="InterPro"/>
</dbReference>
<gene>
    <name evidence="7" type="ORF">K529_014735</name>
</gene>
<accession>A0A1B1A646</accession>
<protein>
    <submittedName>
        <fullName evidence="7">RNA methyltransferase</fullName>
    </submittedName>
</protein>
<dbReference type="InterPro" id="IPR029063">
    <property type="entry name" value="SAM-dependent_MTases_sf"/>
</dbReference>
<keyword evidence="3 6" id="KW-0808">Transferase</keyword>
<proteinExistence type="inferred from homology"/>
<comment type="similarity">
    <text evidence="6">Belongs to the class I-like SAM-binding methyltransferase superfamily. RNA M5U methyltransferase family.</text>
</comment>
<keyword evidence="5" id="KW-0411">Iron-sulfur</keyword>
<dbReference type="PANTHER" id="PTHR11061:SF49">
    <property type="entry name" value="23S RRNA (URACIL(1939)-C(5))-METHYLTRANSFERASE RLMD"/>
    <property type="match status" value="1"/>
</dbReference>
<dbReference type="GO" id="GO:0032259">
    <property type="term" value="P:methylation"/>
    <property type="evidence" value="ECO:0007669"/>
    <property type="project" value="UniProtKB-KW"/>
</dbReference>
<feature type="binding site" evidence="6">
    <location>
        <position position="345"/>
    </location>
    <ligand>
        <name>S-adenosyl-L-methionine</name>
        <dbReference type="ChEBI" id="CHEBI:59789"/>
    </ligand>
</feature>
<dbReference type="KEGG" id="rmb:K529_014735"/>
<feature type="binding site" evidence="6">
    <location>
        <position position="293"/>
    </location>
    <ligand>
        <name>S-adenosyl-L-methionine</name>
        <dbReference type="ChEBI" id="CHEBI:59789"/>
    </ligand>
</feature>
<dbReference type="PROSITE" id="PS51687">
    <property type="entry name" value="SAM_MT_RNA_M5U"/>
    <property type="match status" value="1"/>
</dbReference>
<dbReference type="InterPro" id="IPR010280">
    <property type="entry name" value="U5_MeTrfase_fam"/>
</dbReference>
<dbReference type="PANTHER" id="PTHR11061">
    <property type="entry name" value="RNA M5U METHYLTRANSFERASE"/>
    <property type="match status" value="1"/>
</dbReference>
<dbReference type="GeneID" id="28251115"/>
<feature type="active site" description="Nucleophile" evidence="6">
    <location>
        <position position="371"/>
    </location>
</feature>
<evidence type="ECO:0000256" key="1">
    <source>
        <dbReference type="ARBA" id="ARBA00022485"/>
    </source>
</evidence>
<dbReference type="RefSeq" id="WP_040642073.1">
    <property type="nucleotide sequence ID" value="NZ_CP015230.1"/>
</dbReference>
<keyword evidence="1" id="KW-0408">Iron</keyword>
<evidence type="ECO:0000256" key="4">
    <source>
        <dbReference type="ARBA" id="ARBA00022691"/>
    </source>
</evidence>
<dbReference type="InterPro" id="IPR012340">
    <property type="entry name" value="NA-bd_OB-fold"/>
</dbReference>
<dbReference type="GO" id="GO:0051536">
    <property type="term" value="F:iron-sulfur cluster binding"/>
    <property type="evidence" value="ECO:0007669"/>
    <property type="project" value="UniProtKB-KW"/>
</dbReference>
<organism evidence="7 8">
    <name type="scientific">Tritonibacter mobilis F1926</name>
    <dbReference type="NCBI Taxonomy" id="1265309"/>
    <lineage>
        <taxon>Bacteria</taxon>
        <taxon>Pseudomonadati</taxon>
        <taxon>Pseudomonadota</taxon>
        <taxon>Alphaproteobacteria</taxon>
        <taxon>Rhodobacterales</taxon>
        <taxon>Paracoccaceae</taxon>
        <taxon>Tritonibacter</taxon>
    </lineage>
</organism>
<dbReference type="STRING" id="1265309.K529_014735"/>
<sequence>MTDAARTRATIERLGHQGDGIASGPLFAPRTLPGEIVTGVVQGQSLTDIRIEQPSEHRVQAPCRHYKSCGGCQLQHVSDDFVAQWKTDIVRNALLSRGLETEFRPILTSPAHSRRRATIAVKRTKKGAMAGFHGRASDVITEIPDCQLLAPDLMAALPMAEDLAIIGASRKAPLSVTVTTSEVGLDVLVRNGKPLDGPLRIQLAQAVERHKLARLTWDDEPLGMEQPPTQRFGVARVCPPPGAFLQATPEGEAALVSAVRDAVGGARRIVDLFAGAGTFSLPLATGAEVHAVEGEREMMQALEQGWRKAQGLKKVTTETRDLFRNPLLVEDLRKFGQVFDAVVIDPPRAGAEAQVHELAKAKLPTISYVSCNPITFARDAEVLVSAGYRLNWVQVVDQFRWSSHTELAASLSLS</sequence>
<evidence type="ECO:0000256" key="3">
    <source>
        <dbReference type="ARBA" id="ARBA00022679"/>
    </source>
</evidence>
<dbReference type="Proteomes" id="UP000013243">
    <property type="component" value="Chromosome"/>
</dbReference>
<dbReference type="OrthoDB" id="9804590at2"/>
<dbReference type="Gene3D" id="2.40.50.1070">
    <property type="match status" value="1"/>
</dbReference>
<keyword evidence="4 6" id="KW-0949">S-adenosyl-L-methionine</keyword>
<reference evidence="7 8" key="1">
    <citation type="journal article" date="2016" name="ISME J.">
        <title>Global occurrence and heterogeneity of the Roseobacter-clade species Ruegeria mobilis.</title>
        <authorList>
            <person name="Sonnenschein E."/>
            <person name="Gram L."/>
        </authorList>
    </citation>
    <scope>NUCLEOTIDE SEQUENCE [LARGE SCALE GENOMIC DNA]</scope>
    <source>
        <strain evidence="7 8">F1926</strain>
    </source>
</reference>
<dbReference type="Pfam" id="PF05958">
    <property type="entry name" value="tRNA_U5-meth_tr"/>
    <property type="match status" value="1"/>
</dbReference>
<keyword evidence="1" id="KW-0004">4Fe-4S</keyword>
<dbReference type="Gene3D" id="2.40.50.140">
    <property type="entry name" value="Nucleic acid-binding proteins"/>
    <property type="match status" value="1"/>
</dbReference>
<evidence type="ECO:0000256" key="2">
    <source>
        <dbReference type="ARBA" id="ARBA00022603"/>
    </source>
</evidence>
<dbReference type="AlphaFoldDB" id="A0A1B1A646"/>
<keyword evidence="2 6" id="KW-0489">Methyltransferase</keyword>
<dbReference type="Gene3D" id="3.40.50.150">
    <property type="entry name" value="Vaccinia Virus protein VP39"/>
    <property type="match status" value="1"/>
</dbReference>
<feature type="binding site" evidence="6">
    <location>
        <position position="273"/>
    </location>
    <ligand>
        <name>S-adenosyl-L-methionine</name>
        <dbReference type="ChEBI" id="CHEBI:59789"/>
    </ligand>
</feature>
<dbReference type="EMBL" id="CP015230">
    <property type="protein sequence ID" value="ANP42031.1"/>
    <property type="molecule type" value="Genomic_DNA"/>
</dbReference>
<dbReference type="CDD" id="cd02440">
    <property type="entry name" value="AdoMet_MTases"/>
    <property type="match status" value="1"/>
</dbReference>
<keyword evidence="1" id="KW-0479">Metal-binding</keyword>
<name>A0A1B1A646_9RHOB</name>
<dbReference type="SUPFAM" id="SSF53335">
    <property type="entry name" value="S-adenosyl-L-methionine-dependent methyltransferases"/>
    <property type="match status" value="1"/>
</dbReference>
<dbReference type="GO" id="GO:0006396">
    <property type="term" value="P:RNA processing"/>
    <property type="evidence" value="ECO:0007669"/>
    <property type="project" value="InterPro"/>
</dbReference>
<evidence type="ECO:0000313" key="7">
    <source>
        <dbReference type="EMBL" id="ANP42031.1"/>
    </source>
</evidence>
<evidence type="ECO:0000313" key="8">
    <source>
        <dbReference type="Proteomes" id="UP000013243"/>
    </source>
</evidence>